<reference evidence="2" key="2">
    <citation type="submission" date="2020-09" db="EMBL/GenBank/DDBJ databases">
        <authorList>
            <person name="Sun Q."/>
            <person name="Ohkuma M."/>
        </authorList>
    </citation>
    <scope>NUCLEOTIDE SEQUENCE</scope>
    <source>
        <strain evidence="2">JCM 4815</strain>
    </source>
</reference>
<protein>
    <recommendedName>
        <fullName evidence="1">Xaa-Pro dipeptidyl-peptidase-like domain-containing protein</fullName>
    </recommendedName>
</protein>
<reference evidence="2" key="1">
    <citation type="journal article" date="2014" name="Int. J. Syst. Evol. Microbiol.">
        <title>Complete genome sequence of Corynebacterium casei LMG S-19264T (=DSM 44701T), isolated from a smear-ripened cheese.</title>
        <authorList>
            <consortium name="US DOE Joint Genome Institute (JGI-PGF)"/>
            <person name="Walter F."/>
            <person name="Albersmeier A."/>
            <person name="Kalinowski J."/>
            <person name="Ruckert C."/>
        </authorList>
    </citation>
    <scope>NUCLEOTIDE SEQUENCE</scope>
    <source>
        <strain evidence="2">JCM 4815</strain>
    </source>
</reference>
<feature type="domain" description="Xaa-Pro dipeptidyl-peptidase-like" evidence="1">
    <location>
        <begin position="13"/>
        <end position="275"/>
    </location>
</feature>
<dbReference type="AlphaFoldDB" id="A0A918QE27"/>
<proteinExistence type="predicted"/>
<sequence length="303" mass="34403">MTQRFDVRVPLPDGIELAAWLFLPDDAERPLPAITMAHGFGGTRYHGIEHIARRFSEVGYAVLLHDHRNFGDSDGTPRQDIDPYQQIADWRWVITYLGTREEVDDQRIGIWGSSYAGGHTLILAATDRRIKAVCAQVPTVSGYETGLRRVPPHEVRALEERFNQDERDQLAGKPPVYVPFVDTDPDNQAAYRQQGAVDFYLNWAPEDKWTNEVTLQSNRRARAYEPGLWLPRIAPTPLLMLVAKDDDVAPTDIALDGFACAREPKKLVFMDGNHFSPYVQQFELSSSVAIDWFDTHLKTAQKQ</sequence>
<gene>
    <name evidence="2" type="ORF">GCM10010365_72910</name>
</gene>
<evidence type="ECO:0000313" key="3">
    <source>
        <dbReference type="Proteomes" id="UP000622166"/>
    </source>
</evidence>
<keyword evidence="3" id="KW-1185">Reference proteome</keyword>
<organism evidence="2 3">
    <name type="scientific">Streptomyces poonensis</name>
    <dbReference type="NCBI Taxonomy" id="68255"/>
    <lineage>
        <taxon>Bacteria</taxon>
        <taxon>Bacillati</taxon>
        <taxon>Actinomycetota</taxon>
        <taxon>Actinomycetes</taxon>
        <taxon>Kitasatosporales</taxon>
        <taxon>Streptomycetaceae</taxon>
        <taxon>Streptomyces</taxon>
    </lineage>
</organism>
<accession>A0A918QE27</accession>
<dbReference type="Gene3D" id="3.40.50.1820">
    <property type="entry name" value="alpha/beta hydrolase"/>
    <property type="match status" value="1"/>
</dbReference>
<dbReference type="PANTHER" id="PTHR47751:SF2">
    <property type="entry name" value="DLTD N-TERMINAL DOMAIN PROTEIN (AFU_ORTHOLOGUE AFUA_8G00380)-RELATED"/>
    <property type="match status" value="1"/>
</dbReference>
<dbReference type="SUPFAM" id="SSF53474">
    <property type="entry name" value="alpha/beta-Hydrolases"/>
    <property type="match status" value="1"/>
</dbReference>
<dbReference type="InterPro" id="IPR000383">
    <property type="entry name" value="Xaa-Pro-like_dom"/>
</dbReference>
<dbReference type="InterPro" id="IPR029058">
    <property type="entry name" value="AB_hydrolase_fold"/>
</dbReference>
<dbReference type="Proteomes" id="UP000622166">
    <property type="component" value="Unassembled WGS sequence"/>
</dbReference>
<comment type="caution">
    <text evidence="2">The sequence shown here is derived from an EMBL/GenBank/DDBJ whole genome shotgun (WGS) entry which is preliminary data.</text>
</comment>
<name>A0A918QE27_9ACTN</name>
<evidence type="ECO:0000313" key="2">
    <source>
        <dbReference type="EMBL" id="GGZ41596.1"/>
    </source>
</evidence>
<dbReference type="Gene3D" id="1.10.10.800">
    <property type="match status" value="1"/>
</dbReference>
<dbReference type="GO" id="GO:0016787">
    <property type="term" value="F:hydrolase activity"/>
    <property type="evidence" value="ECO:0007669"/>
    <property type="project" value="InterPro"/>
</dbReference>
<dbReference type="PANTHER" id="PTHR47751">
    <property type="entry name" value="SUPERFAMILY HYDROLASE, PUTATIVE (AFU_ORTHOLOGUE AFUA_2G16580)-RELATED"/>
    <property type="match status" value="1"/>
</dbReference>
<dbReference type="Pfam" id="PF02129">
    <property type="entry name" value="Peptidase_S15"/>
    <property type="match status" value="1"/>
</dbReference>
<evidence type="ECO:0000259" key="1">
    <source>
        <dbReference type="Pfam" id="PF02129"/>
    </source>
</evidence>
<dbReference type="RefSeq" id="WP_189866909.1">
    <property type="nucleotide sequence ID" value="NZ_BMVW01000026.1"/>
</dbReference>
<dbReference type="EMBL" id="BMVW01000026">
    <property type="protein sequence ID" value="GGZ41596.1"/>
    <property type="molecule type" value="Genomic_DNA"/>
</dbReference>
<dbReference type="InterPro" id="IPR051411">
    <property type="entry name" value="Polyketide_trans_af380"/>
</dbReference>